<keyword evidence="4" id="KW-1185">Reference proteome</keyword>
<reference evidence="3 4" key="1">
    <citation type="journal article" date="2007" name="Genome Res.">
        <title>Genome characteristics of facultatively symbiotic Frankia sp. strains reflect host range and host plant biogeography.</title>
        <authorList>
            <person name="Normand P."/>
            <person name="Lapierre P."/>
            <person name="Tisa L.S."/>
            <person name="Gogarten J.P."/>
            <person name="Alloisio N."/>
            <person name="Bagnarol E."/>
            <person name="Bassi C.A."/>
            <person name="Berry A.M."/>
            <person name="Bickhart D.M."/>
            <person name="Choisne N."/>
            <person name="Couloux A."/>
            <person name="Cournoyer B."/>
            <person name="Cruveiller S."/>
            <person name="Daubin V."/>
            <person name="Demange N."/>
            <person name="Francino M.P."/>
            <person name="Goltsman E."/>
            <person name="Huang Y."/>
            <person name="Kopp O.R."/>
            <person name="Labarre L."/>
            <person name="Lapidus A."/>
            <person name="Lavire C."/>
            <person name="Marechal J."/>
            <person name="Martinez M."/>
            <person name="Mastronunzio J.E."/>
            <person name="Mullin B.C."/>
            <person name="Niemann J."/>
            <person name="Pujic P."/>
            <person name="Rawnsley T."/>
            <person name="Rouy Z."/>
            <person name="Schenowitz C."/>
            <person name="Sellstedt A."/>
            <person name="Tavares F."/>
            <person name="Tomkins J.P."/>
            <person name="Vallenet D."/>
            <person name="Valverde C."/>
            <person name="Wall L.G."/>
            <person name="Wang Y."/>
            <person name="Medigue C."/>
            <person name="Benson D.R."/>
        </authorList>
    </citation>
    <scope>NUCLEOTIDE SEQUENCE [LARGE SCALE GENOMIC DNA]</scope>
    <source>
        <strain evidence="4">DSM 45986 / CECT 9034 / ACN14a</strain>
    </source>
</reference>
<dbReference type="InterPro" id="IPR036661">
    <property type="entry name" value="Luciferase-like_sf"/>
</dbReference>
<dbReference type="RefSeq" id="WP_011606561.1">
    <property type="nucleotide sequence ID" value="NC_008278.1"/>
</dbReference>
<accession>Q0REJ9</accession>
<dbReference type="Gene3D" id="3.20.20.30">
    <property type="entry name" value="Luciferase-like domain"/>
    <property type="match status" value="1"/>
</dbReference>
<dbReference type="InterPro" id="IPR050564">
    <property type="entry name" value="F420-G6PD/mer"/>
</dbReference>
<dbReference type="STRING" id="326424.FRAAL5476"/>
<dbReference type="HOGENOM" id="CLU_027853_6_0_11"/>
<dbReference type="InterPro" id="IPR011251">
    <property type="entry name" value="Luciferase-like_dom"/>
</dbReference>
<proteinExistence type="predicted"/>
<dbReference type="eggNOG" id="COG2141">
    <property type="taxonomic scope" value="Bacteria"/>
</dbReference>
<dbReference type="Pfam" id="PF00296">
    <property type="entry name" value="Bac_luciferase"/>
    <property type="match status" value="1"/>
</dbReference>
<dbReference type="EMBL" id="CT573213">
    <property type="protein sequence ID" value="CAJ64109.1"/>
    <property type="molecule type" value="Genomic_DNA"/>
</dbReference>
<keyword evidence="1" id="KW-0560">Oxidoreductase</keyword>
<dbReference type="PANTHER" id="PTHR43244:SF1">
    <property type="entry name" value="5,10-METHYLENETETRAHYDROMETHANOPTERIN REDUCTASE"/>
    <property type="match status" value="1"/>
</dbReference>
<evidence type="ECO:0000256" key="1">
    <source>
        <dbReference type="ARBA" id="ARBA00023002"/>
    </source>
</evidence>
<gene>
    <name evidence="3" type="ordered locus">FRAAL5476</name>
</gene>
<protein>
    <recommendedName>
        <fullName evidence="2">Luciferase-like domain-containing protein</fullName>
    </recommendedName>
</protein>
<dbReference type="SUPFAM" id="SSF51679">
    <property type="entry name" value="Bacterial luciferase-like"/>
    <property type="match status" value="1"/>
</dbReference>
<evidence type="ECO:0000313" key="3">
    <source>
        <dbReference type="EMBL" id="CAJ64109.1"/>
    </source>
</evidence>
<dbReference type="KEGG" id="fal:FRAAL5476"/>
<name>Q0REJ9_FRAAA</name>
<dbReference type="AlphaFoldDB" id="Q0REJ9"/>
<dbReference type="PANTHER" id="PTHR43244">
    <property type="match status" value="1"/>
</dbReference>
<evidence type="ECO:0000313" key="4">
    <source>
        <dbReference type="Proteomes" id="UP000000657"/>
    </source>
</evidence>
<sequence>MNAVTHEKVLFGFGLETGVGEVDALLAHATQADRDALDLVTLSDHPYFADRLDAYAVLGVVLGRTVRVTGAVNVTNVPSRPAPMLARTVTALSALSGGRVALGIGAGGLWDDMARLGLPRRSPAQAVRAMEEAIVVVKALCGGGDPVTFDGEFYQVAGLVPASVAAPPIWTGSGGPMSLAVTGRLADGWLPGYAADWRSARVARSRPLIDAAAAAAGRDPAQIATIYNLPGRFTAAPLAATRDDAGRWIGGSVTQWVDELTAAVLTSGAGGFVYFPVQDDTTTDLALGTWAGEVVPAVREAVARG</sequence>
<dbReference type="CDD" id="cd01097">
    <property type="entry name" value="Tetrahydromethanopterin_reductase"/>
    <property type="match status" value="1"/>
</dbReference>
<feature type="domain" description="Luciferase-like" evidence="2">
    <location>
        <begin position="17"/>
        <end position="229"/>
    </location>
</feature>
<organism evidence="3 4">
    <name type="scientific">Frankia alni (strain DSM 45986 / CECT 9034 / ACN14a)</name>
    <dbReference type="NCBI Taxonomy" id="326424"/>
    <lineage>
        <taxon>Bacteria</taxon>
        <taxon>Bacillati</taxon>
        <taxon>Actinomycetota</taxon>
        <taxon>Actinomycetes</taxon>
        <taxon>Frankiales</taxon>
        <taxon>Frankiaceae</taxon>
        <taxon>Frankia</taxon>
    </lineage>
</organism>
<dbReference type="Proteomes" id="UP000000657">
    <property type="component" value="Chromosome"/>
</dbReference>
<evidence type="ECO:0000259" key="2">
    <source>
        <dbReference type="Pfam" id="PF00296"/>
    </source>
</evidence>
<dbReference type="GO" id="GO:0016705">
    <property type="term" value="F:oxidoreductase activity, acting on paired donors, with incorporation or reduction of molecular oxygen"/>
    <property type="evidence" value="ECO:0007669"/>
    <property type="project" value="InterPro"/>
</dbReference>